<comment type="caution">
    <text evidence="1">The sequence shown here is derived from an EMBL/GenBank/DDBJ whole genome shotgun (WGS) entry which is preliminary data.</text>
</comment>
<reference evidence="1 2" key="1">
    <citation type="journal article" date="2017" name="Int. J. Syst. Evol. Microbiol.">
        <title>Rouxiella badensis sp. nov. and Rouxiella silvae sp. nov. isolated from peat bog soil in Germany and emendation of the genus description.</title>
        <authorList>
            <person name="Le Fleche-Mateos A."/>
            <person name="Kugler J.H."/>
            <person name="Hansen S.H."/>
            <person name="Syldatk C."/>
            <person name="Hausmann R."/>
            <person name="Lomprez F."/>
            <person name="Vandenbogaert M."/>
            <person name="Manuguerra J.C."/>
            <person name="Grimont P.A."/>
        </authorList>
    </citation>
    <scope>NUCLEOTIDE SEQUENCE [LARGE SCALE GENOMIC DNA]</scope>
    <source>
        <strain evidence="1 2">DSM 100043</strain>
    </source>
</reference>
<evidence type="ECO:0000313" key="1">
    <source>
        <dbReference type="EMBL" id="ORJ26566.1"/>
    </source>
</evidence>
<protein>
    <submittedName>
        <fullName evidence="1">DUF4865 domain-containing protein</fullName>
    </submittedName>
</protein>
<proteinExistence type="predicted"/>
<sequence>MLAMQYSFTFPADYDMAIIERRIAENGHRLDGFPGLLFKAYLYARRSAPQTAGRENLYAPFYLWQDAESMHRFLLSDGFKALTEAFGWPTVRVTPVLATALSAEIGEARFVSRVIKTIEPYSILPEWQISPPLEGALARVVAWDTQHWQLIRFALWKNAPENIQQDEHYYQVGHISLP</sequence>
<gene>
    <name evidence="1" type="ORF">BS640_05435</name>
</gene>
<dbReference type="InterPro" id="IPR032349">
    <property type="entry name" value="DUF4865"/>
</dbReference>
<name>A0A1X0WIF7_9GAMM</name>
<organism evidence="1 2">
    <name type="scientific">Rouxiella badensis</name>
    <dbReference type="NCBI Taxonomy" id="1646377"/>
    <lineage>
        <taxon>Bacteria</taxon>
        <taxon>Pseudomonadati</taxon>
        <taxon>Pseudomonadota</taxon>
        <taxon>Gammaproteobacteria</taxon>
        <taxon>Enterobacterales</taxon>
        <taxon>Yersiniaceae</taxon>
        <taxon>Rouxiella</taxon>
    </lineage>
</organism>
<dbReference type="RefSeq" id="WP_017490212.1">
    <property type="nucleotide sequence ID" value="NZ_CAUQAZ010000001.1"/>
</dbReference>
<keyword evidence="2" id="KW-1185">Reference proteome</keyword>
<dbReference type="STRING" id="1646377.BS640_05435"/>
<accession>A0A1X0WIF7</accession>
<dbReference type="Pfam" id="PF16157">
    <property type="entry name" value="DUF4865"/>
    <property type="match status" value="1"/>
</dbReference>
<dbReference type="Proteomes" id="UP000192536">
    <property type="component" value="Unassembled WGS sequence"/>
</dbReference>
<dbReference type="AlphaFoldDB" id="A0A1X0WIF7"/>
<evidence type="ECO:0000313" key="2">
    <source>
        <dbReference type="Proteomes" id="UP000192536"/>
    </source>
</evidence>
<dbReference type="EMBL" id="MRWE01000006">
    <property type="protein sequence ID" value="ORJ26566.1"/>
    <property type="molecule type" value="Genomic_DNA"/>
</dbReference>